<keyword evidence="7" id="KW-1185">Reference proteome</keyword>
<name>A0A2D3UZL3_9PEZI</name>
<dbReference type="Proteomes" id="UP000225277">
    <property type="component" value="Unassembled WGS sequence"/>
</dbReference>
<keyword evidence="4" id="KW-0443">Lipid metabolism</keyword>
<evidence type="ECO:0000256" key="3">
    <source>
        <dbReference type="ARBA" id="ARBA00022963"/>
    </source>
</evidence>
<accession>A0A2D3UZL3</accession>
<dbReference type="GO" id="GO:0016042">
    <property type="term" value="P:lipid catabolic process"/>
    <property type="evidence" value="ECO:0007669"/>
    <property type="project" value="UniProtKB-KW"/>
</dbReference>
<dbReference type="RefSeq" id="XP_023630221.1">
    <property type="nucleotide sequence ID" value="XM_023774453.1"/>
</dbReference>
<dbReference type="Gene3D" id="3.40.50.1820">
    <property type="entry name" value="alpha/beta hydrolase"/>
    <property type="match status" value="1"/>
</dbReference>
<feature type="signal peptide" evidence="5">
    <location>
        <begin position="1"/>
        <end position="17"/>
    </location>
</feature>
<feature type="chain" id="PRO_5013682847" description="1-alkyl-2-acetylglycerophosphocholine esterase" evidence="5">
    <location>
        <begin position="18"/>
        <end position="388"/>
    </location>
</feature>
<dbReference type="Pfam" id="PF03403">
    <property type="entry name" value="PAF-AH_p_II"/>
    <property type="match status" value="1"/>
</dbReference>
<dbReference type="SUPFAM" id="SSF53474">
    <property type="entry name" value="alpha/beta-Hydrolases"/>
    <property type="match status" value="1"/>
</dbReference>
<dbReference type="EC" id="3.1.1.47" evidence="1"/>
<protein>
    <recommendedName>
        <fullName evidence="1">1-alkyl-2-acetylglycerophosphocholine esterase</fullName>
        <ecNumber evidence="1">3.1.1.47</ecNumber>
    </recommendedName>
</protein>
<dbReference type="GeneID" id="35604283"/>
<keyword evidence="5" id="KW-0732">Signal</keyword>
<evidence type="ECO:0000256" key="2">
    <source>
        <dbReference type="ARBA" id="ARBA00022801"/>
    </source>
</evidence>
<gene>
    <name evidence="6" type="ORF">RCC_09211</name>
</gene>
<dbReference type="InterPro" id="IPR029058">
    <property type="entry name" value="AB_hydrolase_fold"/>
</dbReference>
<reference evidence="6 7" key="1">
    <citation type="submission" date="2016-03" db="EMBL/GenBank/DDBJ databases">
        <authorList>
            <person name="Ploux O."/>
        </authorList>
    </citation>
    <scope>NUCLEOTIDE SEQUENCE [LARGE SCALE GENOMIC DNA]</scope>
    <source>
        <strain evidence="6 7">URUG2</strain>
    </source>
</reference>
<proteinExistence type="predicted"/>
<evidence type="ECO:0000313" key="7">
    <source>
        <dbReference type="Proteomes" id="UP000225277"/>
    </source>
</evidence>
<evidence type="ECO:0000256" key="5">
    <source>
        <dbReference type="SAM" id="SignalP"/>
    </source>
</evidence>
<dbReference type="PANTHER" id="PTHR10272:SF14">
    <property type="entry name" value="PAF ACETYLHYDROLASE FAMILY PROTEIN"/>
    <property type="match status" value="1"/>
</dbReference>
<dbReference type="PANTHER" id="PTHR10272">
    <property type="entry name" value="PLATELET-ACTIVATING FACTOR ACETYLHYDROLASE"/>
    <property type="match status" value="1"/>
</dbReference>
<dbReference type="GO" id="GO:0003847">
    <property type="term" value="F:1-alkyl-2-acetylglycerophosphocholine esterase activity"/>
    <property type="evidence" value="ECO:0007669"/>
    <property type="project" value="UniProtKB-EC"/>
</dbReference>
<dbReference type="STRING" id="112498.A0A2D3UZL3"/>
<dbReference type="OrthoDB" id="2363873at2759"/>
<dbReference type="AlphaFoldDB" id="A0A2D3UZL3"/>
<evidence type="ECO:0000313" key="6">
    <source>
        <dbReference type="EMBL" id="CZT23497.1"/>
    </source>
</evidence>
<sequence>MLLRSSILGLFVALAAGDAIIPHAVGQYGVATSQALLVDHSRKDPYAAEAGLDKDRELMVSAFYPTSLYKDCVKYRSPYMPSVSAEFYDTTYGALGIPNGTFASLTMEHCRQTNRGSIAGKTFPIALFSPGAGNSRLIYSAMAQSIASEGFVVIAIDHPYDADIVEFPDGSTILAANMTTDEDFAHSVDVRAQDVSSVLDHLESESKWVSQLLPGISCNLNTSEPVVMFGHSLGGATAVAAAIADSRLTAAINLDGSMFGRALSEGSKVPMLLVAHDGKNITTDPSWDATWKATKHTPKLAVQILTTEHGSFTDFPMILDVVEGVPQSLRDQLVPFVGALPGLVGRGIVSKLVGQFFEFALGQSKSALPSLSRNDSDLVEVLGKHVKI</sequence>
<evidence type="ECO:0000256" key="1">
    <source>
        <dbReference type="ARBA" id="ARBA00013201"/>
    </source>
</evidence>
<keyword evidence="3" id="KW-0442">Lipid degradation</keyword>
<evidence type="ECO:0000256" key="4">
    <source>
        <dbReference type="ARBA" id="ARBA00023098"/>
    </source>
</evidence>
<dbReference type="EMBL" id="FJUY01000017">
    <property type="protein sequence ID" value="CZT23497.1"/>
    <property type="molecule type" value="Genomic_DNA"/>
</dbReference>
<organism evidence="6 7">
    <name type="scientific">Ramularia collo-cygni</name>
    <dbReference type="NCBI Taxonomy" id="112498"/>
    <lineage>
        <taxon>Eukaryota</taxon>
        <taxon>Fungi</taxon>
        <taxon>Dikarya</taxon>
        <taxon>Ascomycota</taxon>
        <taxon>Pezizomycotina</taxon>
        <taxon>Dothideomycetes</taxon>
        <taxon>Dothideomycetidae</taxon>
        <taxon>Mycosphaerellales</taxon>
        <taxon>Mycosphaerellaceae</taxon>
        <taxon>Ramularia</taxon>
    </lineage>
</organism>
<keyword evidence="2 6" id="KW-0378">Hydrolase</keyword>